<accession>A0A0P9HES6</accession>
<evidence type="ECO:0000313" key="1">
    <source>
        <dbReference type="EMBL" id="KPV53251.1"/>
    </source>
</evidence>
<evidence type="ECO:0000313" key="2">
    <source>
        <dbReference type="Proteomes" id="UP000050509"/>
    </source>
</evidence>
<name>A0A0P9HES6_9CHLR</name>
<organism evidence="1 2">
    <name type="scientific">Kouleothrix aurantiaca</name>
    <dbReference type="NCBI Taxonomy" id="186479"/>
    <lineage>
        <taxon>Bacteria</taxon>
        <taxon>Bacillati</taxon>
        <taxon>Chloroflexota</taxon>
        <taxon>Chloroflexia</taxon>
        <taxon>Chloroflexales</taxon>
        <taxon>Roseiflexineae</taxon>
        <taxon>Roseiflexaceae</taxon>
        <taxon>Kouleothrix</taxon>
    </lineage>
</organism>
<sequence length="203" mass="22802">MYTANMPIVGTHPEVDEERLIAAVINRKSPQSGYTSWDIRHTIVPTYRAVCTFVGLDAVMLIAQMLHETGNLASWWSQRPRRNPAGIGVTGRWRPWQPKDGRWERDGLIWREGVAFSSWEYTAIPAHAGRLLAYALPISDAILPAQYQLIMQALSVRSLPDHYRGIAPTWLGLVQTWAVSKVRPPVGQTYADTIAAIANQLMQ</sequence>
<dbReference type="Proteomes" id="UP000050509">
    <property type="component" value="Unassembled WGS sequence"/>
</dbReference>
<proteinExistence type="predicted"/>
<protein>
    <submittedName>
        <fullName evidence="1">Uncharacterized protein</fullName>
    </submittedName>
</protein>
<dbReference type="PATRIC" id="fig|186479.3.peg.6285"/>
<dbReference type="EMBL" id="LJCR01000301">
    <property type="protein sequence ID" value="KPV53251.1"/>
    <property type="molecule type" value="Genomic_DNA"/>
</dbReference>
<reference evidence="1 2" key="1">
    <citation type="submission" date="2015-09" db="EMBL/GenBank/DDBJ databases">
        <title>Draft genome sequence of Kouleothrix aurantiaca JCM 19913.</title>
        <authorList>
            <person name="Hemp J."/>
        </authorList>
    </citation>
    <scope>NUCLEOTIDE SEQUENCE [LARGE SCALE GENOMIC DNA]</scope>
    <source>
        <strain evidence="1 2">COM-B</strain>
    </source>
</reference>
<gene>
    <name evidence="1" type="ORF">SE17_10700</name>
</gene>
<comment type="caution">
    <text evidence="1">The sequence shown here is derived from an EMBL/GenBank/DDBJ whole genome shotgun (WGS) entry which is preliminary data.</text>
</comment>
<dbReference type="AlphaFoldDB" id="A0A0P9HES6"/>
<keyword evidence="2" id="KW-1185">Reference proteome</keyword>